<dbReference type="RefSeq" id="XP_065651764.1">
    <property type="nucleotide sequence ID" value="XM_065795692.1"/>
</dbReference>
<dbReference type="Gene3D" id="1.20.1070.10">
    <property type="entry name" value="Rhodopsin 7-helix transmembrane proteins"/>
    <property type="match status" value="1"/>
</dbReference>
<feature type="domain" description="G-protein coupled receptors family 1 profile" evidence="10">
    <location>
        <begin position="42"/>
        <end position="280"/>
    </location>
</feature>
<feature type="transmembrane region" description="Helical" evidence="9">
    <location>
        <begin position="259"/>
        <end position="283"/>
    </location>
</feature>
<accession>A0ABM4BRH7</accession>
<dbReference type="InterPro" id="IPR050569">
    <property type="entry name" value="TAAR"/>
</dbReference>
<evidence type="ECO:0000313" key="12">
    <source>
        <dbReference type="RefSeq" id="XP_065651764.1"/>
    </source>
</evidence>
<dbReference type="PROSITE" id="PS50262">
    <property type="entry name" value="G_PROTEIN_RECEP_F1_2"/>
    <property type="match status" value="1"/>
</dbReference>
<evidence type="ECO:0000313" key="11">
    <source>
        <dbReference type="Proteomes" id="UP001652625"/>
    </source>
</evidence>
<evidence type="ECO:0000256" key="4">
    <source>
        <dbReference type="ARBA" id="ARBA00022989"/>
    </source>
</evidence>
<dbReference type="InterPro" id="IPR017452">
    <property type="entry name" value="GPCR_Rhodpsn_7TM"/>
</dbReference>
<dbReference type="CDD" id="cd00637">
    <property type="entry name" value="7tm_classA_rhodopsin-like"/>
    <property type="match status" value="1"/>
</dbReference>
<evidence type="ECO:0000259" key="10">
    <source>
        <dbReference type="PROSITE" id="PS50262"/>
    </source>
</evidence>
<evidence type="ECO:0000256" key="3">
    <source>
        <dbReference type="ARBA" id="ARBA00022692"/>
    </source>
</evidence>
<gene>
    <name evidence="12" type="primary">LOC124818332</name>
</gene>
<keyword evidence="7 12" id="KW-0675">Receptor</keyword>
<keyword evidence="5" id="KW-0297">G-protein coupled receptor</keyword>
<name>A0ABM4BRH7_HYDVU</name>
<evidence type="ECO:0000256" key="9">
    <source>
        <dbReference type="SAM" id="Phobius"/>
    </source>
</evidence>
<keyword evidence="8" id="KW-0807">Transducer</keyword>
<protein>
    <submittedName>
        <fullName evidence="12">D(1A) dopamine receptor</fullName>
    </submittedName>
</protein>
<evidence type="ECO:0000256" key="6">
    <source>
        <dbReference type="ARBA" id="ARBA00023136"/>
    </source>
</evidence>
<feature type="transmembrane region" description="Helical" evidence="9">
    <location>
        <begin position="171"/>
        <end position="194"/>
    </location>
</feature>
<keyword evidence="11" id="KW-1185">Reference proteome</keyword>
<dbReference type="PRINTS" id="PR00237">
    <property type="entry name" value="GPCRRHODOPSN"/>
</dbReference>
<evidence type="ECO:0000256" key="8">
    <source>
        <dbReference type="ARBA" id="ARBA00023224"/>
    </source>
</evidence>
<feature type="transmembrane region" description="Helical" evidence="9">
    <location>
        <begin position="28"/>
        <end position="52"/>
    </location>
</feature>
<reference evidence="12" key="1">
    <citation type="submission" date="2025-08" db="UniProtKB">
        <authorList>
            <consortium name="RefSeq"/>
        </authorList>
    </citation>
    <scope>IDENTIFICATION</scope>
</reference>
<evidence type="ECO:0000256" key="2">
    <source>
        <dbReference type="ARBA" id="ARBA00022475"/>
    </source>
</evidence>
<dbReference type="SUPFAM" id="SSF81321">
    <property type="entry name" value="Family A G protein-coupled receptor-like"/>
    <property type="match status" value="1"/>
</dbReference>
<keyword evidence="4 9" id="KW-1133">Transmembrane helix</keyword>
<feature type="transmembrane region" description="Helical" evidence="9">
    <location>
        <begin position="64"/>
        <end position="87"/>
    </location>
</feature>
<dbReference type="Proteomes" id="UP001652625">
    <property type="component" value="Chromosome 04"/>
</dbReference>
<dbReference type="GeneID" id="124818332"/>
<dbReference type="PANTHER" id="PTHR24249:SF372">
    <property type="entry name" value="G-PROTEIN COUPLED RECEPTORS FAMILY 1 PROFILE DOMAIN-CONTAINING PROTEIN"/>
    <property type="match status" value="1"/>
</dbReference>
<organism evidence="11 12">
    <name type="scientific">Hydra vulgaris</name>
    <name type="common">Hydra</name>
    <name type="synonym">Hydra attenuata</name>
    <dbReference type="NCBI Taxonomy" id="6087"/>
    <lineage>
        <taxon>Eukaryota</taxon>
        <taxon>Metazoa</taxon>
        <taxon>Cnidaria</taxon>
        <taxon>Hydrozoa</taxon>
        <taxon>Hydroidolina</taxon>
        <taxon>Anthoathecata</taxon>
        <taxon>Aplanulata</taxon>
        <taxon>Hydridae</taxon>
        <taxon>Hydra</taxon>
    </lineage>
</organism>
<feature type="transmembrane region" description="Helical" evidence="9">
    <location>
        <begin position="227"/>
        <end position="247"/>
    </location>
</feature>
<feature type="transmembrane region" description="Helical" evidence="9">
    <location>
        <begin position="107"/>
        <end position="128"/>
    </location>
</feature>
<dbReference type="PANTHER" id="PTHR24249">
    <property type="entry name" value="HISTAMINE RECEPTOR-RELATED G-PROTEIN COUPLED RECEPTOR"/>
    <property type="match status" value="1"/>
</dbReference>
<dbReference type="InterPro" id="IPR000276">
    <property type="entry name" value="GPCR_Rhodpsn"/>
</dbReference>
<evidence type="ECO:0000256" key="1">
    <source>
        <dbReference type="ARBA" id="ARBA00004651"/>
    </source>
</evidence>
<feature type="transmembrane region" description="Helical" evidence="9">
    <location>
        <begin position="140"/>
        <end position="159"/>
    </location>
</feature>
<evidence type="ECO:0000256" key="5">
    <source>
        <dbReference type="ARBA" id="ARBA00023040"/>
    </source>
</evidence>
<sequence>MYLINNTTSYNEKHISDVLPITGASPMWFFFFMIQGCVIVIANLTLIVVIALSTRLHKIHSSKFLRSFLFSHCVFGSTEIMVAVAYWNKQFSDKNNSYTTFLHRYMPILVAWLFTNLLVLTLDRFFYIRFPLHYSQLTEFKIFLIIGMSWVLPLLLLFIPNTSQTNVNEIIFLSLLMMAFFVLLISNICIYRIARVHQKSITKQRKSLNKSDSDETKQLNSKKHFNAVKVCFGMVVTFLIFWTPLFTHGITSLCGIRHPTFTIVTVLLAFSNSVVDPILYSILSVDLRSEVRIMLHPFLRK</sequence>
<dbReference type="Pfam" id="PF00001">
    <property type="entry name" value="7tm_1"/>
    <property type="match status" value="1"/>
</dbReference>
<keyword evidence="2" id="KW-1003">Cell membrane</keyword>
<keyword evidence="6 9" id="KW-0472">Membrane</keyword>
<proteinExistence type="predicted"/>
<keyword evidence="3 9" id="KW-0812">Transmembrane</keyword>
<comment type="subcellular location">
    <subcellularLocation>
        <location evidence="1">Cell membrane</location>
        <topology evidence="1">Multi-pass membrane protein</topology>
    </subcellularLocation>
</comment>
<evidence type="ECO:0000256" key="7">
    <source>
        <dbReference type="ARBA" id="ARBA00023170"/>
    </source>
</evidence>